<keyword evidence="3" id="KW-1185">Reference proteome</keyword>
<accession>A0ABR1FCG6</accession>
<reference evidence="2 3" key="1">
    <citation type="submission" date="2024-03" db="EMBL/GenBank/DDBJ databases">
        <title>Genome-scale model development and genomic sequencing of the oleaginous clade Lipomyces.</title>
        <authorList>
            <consortium name="Lawrence Berkeley National Laboratory"/>
            <person name="Czajka J.J."/>
            <person name="Han Y."/>
            <person name="Kim J."/>
            <person name="Mondo S.J."/>
            <person name="Hofstad B.A."/>
            <person name="Robles A."/>
            <person name="Haridas S."/>
            <person name="Riley R."/>
            <person name="LaButti K."/>
            <person name="Pangilinan J."/>
            <person name="Andreopoulos W."/>
            <person name="Lipzen A."/>
            <person name="Yan J."/>
            <person name="Wang M."/>
            <person name="Ng V."/>
            <person name="Grigoriev I.V."/>
            <person name="Spatafora J.W."/>
            <person name="Magnuson J.K."/>
            <person name="Baker S.E."/>
            <person name="Pomraning K.R."/>
        </authorList>
    </citation>
    <scope>NUCLEOTIDE SEQUENCE [LARGE SCALE GENOMIC DNA]</scope>
    <source>
        <strain evidence="2 3">Phaff 52-87</strain>
    </source>
</reference>
<dbReference type="InterPro" id="IPR050852">
    <property type="entry name" value="Queuine_tRNA-ribosyltrfase"/>
</dbReference>
<feature type="domain" description="tRNA-guanine(15) transglycosylase-like" evidence="1">
    <location>
        <begin position="328"/>
        <end position="462"/>
    </location>
</feature>
<dbReference type="PANTHER" id="PTHR46064:SF1">
    <property type="entry name" value="QUEUINE TRNA-RIBOSYLTRANSFERASE ACCESSORY SUBUNIT 2"/>
    <property type="match status" value="1"/>
</dbReference>
<dbReference type="Proteomes" id="UP001498771">
    <property type="component" value="Unassembled WGS sequence"/>
</dbReference>
<dbReference type="Pfam" id="PF01702">
    <property type="entry name" value="TGT"/>
    <property type="match status" value="1"/>
</dbReference>
<dbReference type="EMBL" id="JBBJBU010000002">
    <property type="protein sequence ID" value="KAK7206848.1"/>
    <property type="molecule type" value="Genomic_DNA"/>
</dbReference>
<dbReference type="InterPro" id="IPR002616">
    <property type="entry name" value="tRNA_ribo_trans-like"/>
</dbReference>
<dbReference type="InterPro" id="IPR036511">
    <property type="entry name" value="TGT-like_sf"/>
</dbReference>
<dbReference type="PANTHER" id="PTHR46064">
    <property type="entry name" value="QUEUINE TRNA-RIBOSYLTRANSFERASE ACCESSORY SUBUNIT 2"/>
    <property type="match status" value="1"/>
</dbReference>
<comment type="caution">
    <text evidence="2">The sequence shown here is derived from an EMBL/GenBank/DDBJ whole genome shotgun (WGS) entry which is preliminary data.</text>
</comment>
<proteinExistence type="predicted"/>
<protein>
    <recommendedName>
        <fullName evidence="1">tRNA-guanine(15) transglycosylase-like domain-containing protein</fullName>
    </recommendedName>
</protein>
<name>A0ABR1FCG6_9ASCO</name>
<evidence type="ECO:0000259" key="1">
    <source>
        <dbReference type="Pfam" id="PF01702"/>
    </source>
</evidence>
<dbReference type="GeneID" id="90034971"/>
<evidence type="ECO:0000313" key="2">
    <source>
        <dbReference type="EMBL" id="KAK7206848.1"/>
    </source>
</evidence>
<evidence type="ECO:0000313" key="3">
    <source>
        <dbReference type="Proteomes" id="UP001498771"/>
    </source>
</evidence>
<organism evidence="2 3">
    <name type="scientific">Myxozyma melibiosi</name>
    <dbReference type="NCBI Taxonomy" id="54550"/>
    <lineage>
        <taxon>Eukaryota</taxon>
        <taxon>Fungi</taxon>
        <taxon>Dikarya</taxon>
        <taxon>Ascomycota</taxon>
        <taxon>Saccharomycotina</taxon>
        <taxon>Lipomycetes</taxon>
        <taxon>Lipomycetales</taxon>
        <taxon>Lipomycetaceae</taxon>
        <taxon>Myxozyma</taxon>
    </lineage>
</organism>
<dbReference type="RefSeq" id="XP_064769881.1">
    <property type="nucleotide sequence ID" value="XM_064909459.1"/>
</dbReference>
<dbReference type="Gene3D" id="3.20.20.105">
    <property type="entry name" value="Queuine tRNA-ribosyltransferase-like"/>
    <property type="match status" value="1"/>
</dbReference>
<dbReference type="NCBIfam" id="TIGR00449">
    <property type="entry name" value="tgt_general"/>
    <property type="match status" value="1"/>
</dbReference>
<dbReference type="SUPFAM" id="SSF51713">
    <property type="entry name" value="tRNA-guanine transglycosylase"/>
    <property type="match status" value="2"/>
</dbReference>
<gene>
    <name evidence="2" type="ORF">BZA70DRAFT_116211</name>
</gene>
<sequence>MSSETTPTKANMQSFKVLQTQANSAARQGTFAVSRTNANTISTPNFLLPTSRGSVPHLTPEILRKHVDVPALYIGVEDFIYKAAMKSPLTLSGFKIRDYVSIMPPLDSKSPQIPIFLSPRRSNPIPTSQPSTDNTLAVVTSDGFRQFPIQEYFQLVSQIKDDDTVVIAPTDLPLMLVPNGARGSGVAVRSSTKVGGNRSRKLVVRNEKWSTSMLEKFSKDVPVIVPLIPGISFSQQQMYFDSLLGKENVFVAAKTIETIDGLAVSDLTSPFLPEPEAEEEEDLDRLGQKENIAPENDTSLTSASTVDYKLIPTELKEVVRLNMAYQNGPHDVLRAFERGSDLVCGDWITTATDAGLGFSFTLPTDDASVHDGHQKLDFAHNFIDNEKYASDLSPIAEGCECYTCTKHHRAYIAHLINANEMLAWTLLQIHNIHVANQFMSAIREAIKAGTFTTAATSFCHLYVEHISGVKLGAPRVRGYQVRLVGGTDKKLNEKAFRDLSADV</sequence>